<evidence type="ECO:0000256" key="1">
    <source>
        <dbReference type="ARBA" id="ARBA00022729"/>
    </source>
</evidence>
<proteinExistence type="inferred from homology"/>
<dbReference type="InterPro" id="IPR035513">
    <property type="entry name" value="Invertase/methylesterase_inhib"/>
</dbReference>
<dbReference type="STRING" id="429701.A0A2G9H244"/>
<evidence type="ECO:0000256" key="2">
    <source>
        <dbReference type="ARBA" id="ARBA00023157"/>
    </source>
</evidence>
<dbReference type="SUPFAM" id="SSF101148">
    <property type="entry name" value="Plant invertase/pectin methylesterase inhibitor"/>
    <property type="match status" value="1"/>
</dbReference>
<evidence type="ECO:0000259" key="5">
    <source>
        <dbReference type="SMART" id="SM00856"/>
    </source>
</evidence>
<dbReference type="CDD" id="cd15797">
    <property type="entry name" value="PMEI"/>
    <property type="match status" value="1"/>
</dbReference>
<dbReference type="OrthoDB" id="905146at2759"/>
<dbReference type="PANTHER" id="PTHR36710">
    <property type="entry name" value="PECTINESTERASE INHIBITOR-LIKE"/>
    <property type="match status" value="1"/>
</dbReference>
<dbReference type="InterPro" id="IPR052421">
    <property type="entry name" value="PCW_Enzyme_Inhibitor"/>
</dbReference>
<protein>
    <recommendedName>
        <fullName evidence="5">Pectinesterase inhibitor domain-containing protein</fullName>
    </recommendedName>
</protein>
<dbReference type="InterPro" id="IPR034086">
    <property type="entry name" value="PMEI_plant"/>
</dbReference>
<dbReference type="InterPro" id="IPR006501">
    <property type="entry name" value="Pectinesterase_inhib_dom"/>
</dbReference>
<dbReference type="Pfam" id="PF04043">
    <property type="entry name" value="PMEI"/>
    <property type="match status" value="1"/>
</dbReference>
<evidence type="ECO:0000313" key="7">
    <source>
        <dbReference type="Proteomes" id="UP000231279"/>
    </source>
</evidence>
<keyword evidence="1 4" id="KW-0732">Signal</keyword>
<dbReference type="GO" id="GO:0046910">
    <property type="term" value="F:pectinesterase inhibitor activity"/>
    <property type="evidence" value="ECO:0007669"/>
    <property type="project" value="InterPro"/>
</dbReference>
<name>A0A2G9H244_9LAMI</name>
<reference evidence="7" key="1">
    <citation type="journal article" date="2018" name="Gigascience">
        <title>Genome assembly of the Pink Ipe (Handroanthus impetiginosus, Bignoniaceae), a highly valued, ecologically keystone Neotropical timber forest tree.</title>
        <authorList>
            <person name="Silva-Junior O.B."/>
            <person name="Grattapaglia D."/>
            <person name="Novaes E."/>
            <person name="Collevatti R.G."/>
        </authorList>
    </citation>
    <scope>NUCLEOTIDE SEQUENCE [LARGE SCALE GENOMIC DNA]</scope>
    <source>
        <strain evidence="7">cv. UFG-1</strain>
    </source>
</reference>
<comment type="caution">
    <text evidence="6">The sequence shown here is derived from an EMBL/GenBank/DDBJ whole genome shotgun (WGS) entry which is preliminary data.</text>
</comment>
<keyword evidence="2" id="KW-1015">Disulfide bond</keyword>
<dbReference type="PANTHER" id="PTHR36710:SF18">
    <property type="entry name" value="PECTINESTERASE INHIBITOR 5-RELATED"/>
    <property type="match status" value="1"/>
</dbReference>
<dbReference type="NCBIfam" id="TIGR01614">
    <property type="entry name" value="PME_inhib"/>
    <property type="match status" value="1"/>
</dbReference>
<comment type="similarity">
    <text evidence="3">Belongs to the PMEI family.</text>
</comment>
<accession>A0A2G9H244</accession>
<feature type="chain" id="PRO_5013614334" description="Pectinesterase inhibitor domain-containing protein" evidence="4">
    <location>
        <begin position="21"/>
        <end position="164"/>
    </location>
</feature>
<keyword evidence="7" id="KW-1185">Reference proteome</keyword>
<evidence type="ECO:0000256" key="4">
    <source>
        <dbReference type="SAM" id="SignalP"/>
    </source>
</evidence>
<feature type="domain" description="Pectinesterase inhibitor" evidence="5">
    <location>
        <begin position="18"/>
        <end position="160"/>
    </location>
</feature>
<sequence>MASLILLVSLSLAFLCTSQADLIDDVCKKALNPSFCTQVLRSDSRSRGADLRGLGLIIVEKSKVDVNDALSVAKSVKNNGNKEIIDTCVETFSESIDNLNECSELLKKFNRGLISDLQTKGSTALTDAGTCDDEFGSREPPKLKTVSRKAQDLIDILLAIANSF</sequence>
<dbReference type="Gene3D" id="1.20.140.40">
    <property type="entry name" value="Invertase/pectin methylesterase inhibitor family protein"/>
    <property type="match status" value="1"/>
</dbReference>
<evidence type="ECO:0000256" key="3">
    <source>
        <dbReference type="ARBA" id="ARBA00038471"/>
    </source>
</evidence>
<gene>
    <name evidence="6" type="ORF">CDL12_15787</name>
</gene>
<feature type="signal peptide" evidence="4">
    <location>
        <begin position="1"/>
        <end position="20"/>
    </location>
</feature>
<organism evidence="6 7">
    <name type="scientific">Handroanthus impetiginosus</name>
    <dbReference type="NCBI Taxonomy" id="429701"/>
    <lineage>
        <taxon>Eukaryota</taxon>
        <taxon>Viridiplantae</taxon>
        <taxon>Streptophyta</taxon>
        <taxon>Embryophyta</taxon>
        <taxon>Tracheophyta</taxon>
        <taxon>Spermatophyta</taxon>
        <taxon>Magnoliopsida</taxon>
        <taxon>eudicotyledons</taxon>
        <taxon>Gunneridae</taxon>
        <taxon>Pentapetalae</taxon>
        <taxon>asterids</taxon>
        <taxon>lamiids</taxon>
        <taxon>Lamiales</taxon>
        <taxon>Bignoniaceae</taxon>
        <taxon>Crescentiina</taxon>
        <taxon>Tabebuia alliance</taxon>
        <taxon>Handroanthus</taxon>
    </lineage>
</organism>
<dbReference type="AlphaFoldDB" id="A0A2G9H244"/>
<evidence type="ECO:0000313" key="6">
    <source>
        <dbReference type="EMBL" id="PIN11602.1"/>
    </source>
</evidence>
<dbReference type="EMBL" id="NKXS01002907">
    <property type="protein sequence ID" value="PIN11602.1"/>
    <property type="molecule type" value="Genomic_DNA"/>
</dbReference>
<dbReference type="Proteomes" id="UP000231279">
    <property type="component" value="Unassembled WGS sequence"/>
</dbReference>
<dbReference type="SMART" id="SM00856">
    <property type="entry name" value="PMEI"/>
    <property type="match status" value="1"/>
</dbReference>